<dbReference type="Proteomes" id="UP000007322">
    <property type="component" value="Chromosome 5"/>
</dbReference>
<name>G2QJA6_THET4</name>
<keyword evidence="2" id="KW-1185">Reference proteome</keyword>
<protein>
    <recommendedName>
        <fullName evidence="3">Tetratricopeptide repeat protein</fullName>
    </recommendedName>
</protein>
<organism evidence="1 2">
    <name type="scientific">Thermothelomyces thermophilus (strain ATCC 42464 / BCRC 31852 / DSM 1799)</name>
    <name type="common">Sporotrichum thermophile</name>
    <dbReference type="NCBI Taxonomy" id="573729"/>
    <lineage>
        <taxon>Eukaryota</taxon>
        <taxon>Fungi</taxon>
        <taxon>Dikarya</taxon>
        <taxon>Ascomycota</taxon>
        <taxon>Pezizomycotina</taxon>
        <taxon>Sordariomycetes</taxon>
        <taxon>Sordariomycetidae</taxon>
        <taxon>Sordariales</taxon>
        <taxon>Chaetomiaceae</taxon>
        <taxon>Thermothelomyces</taxon>
    </lineage>
</organism>
<dbReference type="VEuPathDB" id="FungiDB:MYCTH_2308122"/>
<reference evidence="1 2" key="1">
    <citation type="journal article" date="2011" name="Nat. Biotechnol.">
        <title>Comparative genomic analysis of the thermophilic biomass-degrading fungi Myceliophthora thermophila and Thielavia terrestris.</title>
        <authorList>
            <person name="Berka R.M."/>
            <person name="Grigoriev I.V."/>
            <person name="Otillar R."/>
            <person name="Salamov A."/>
            <person name="Grimwood J."/>
            <person name="Reid I."/>
            <person name="Ishmael N."/>
            <person name="John T."/>
            <person name="Darmond C."/>
            <person name="Moisan M.-C."/>
            <person name="Henrissat B."/>
            <person name="Coutinho P.M."/>
            <person name="Lombard V."/>
            <person name="Natvig D.O."/>
            <person name="Lindquist E."/>
            <person name="Schmutz J."/>
            <person name="Lucas S."/>
            <person name="Harris P."/>
            <person name="Powlowski J."/>
            <person name="Bellemare A."/>
            <person name="Taylor D."/>
            <person name="Butler G."/>
            <person name="de Vries R.P."/>
            <person name="Allijn I.E."/>
            <person name="van den Brink J."/>
            <person name="Ushinsky S."/>
            <person name="Storms R."/>
            <person name="Powell A.J."/>
            <person name="Paulsen I.T."/>
            <person name="Elbourne L.D.H."/>
            <person name="Baker S.E."/>
            <person name="Magnuson J."/>
            <person name="LaBoissiere S."/>
            <person name="Clutterbuck A.J."/>
            <person name="Martinez D."/>
            <person name="Wogulis M."/>
            <person name="de Leon A.L."/>
            <person name="Rey M.W."/>
            <person name="Tsang A."/>
        </authorList>
    </citation>
    <scope>NUCLEOTIDE SEQUENCE [LARGE SCALE GENOMIC DNA]</scope>
    <source>
        <strain evidence="2">ATCC 42464 / BCRC 31852 / DSM 1799</strain>
    </source>
</reference>
<dbReference type="KEGG" id="mtm:MYCTH_2308122"/>
<accession>G2QJA6</accession>
<evidence type="ECO:0000313" key="2">
    <source>
        <dbReference type="Proteomes" id="UP000007322"/>
    </source>
</evidence>
<sequence length="75" mass="8720">MYEVPARLYYHIGNLDKALEYTLKVTHELDAFGASDEAGQAKIEMLKGVIQRLEREIKEKENREAPRKENGRNED</sequence>
<dbReference type="EMBL" id="CP003006">
    <property type="protein sequence ID" value="AEO59663.1"/>
    <property type="molecule type" value="Genomic_DNA"/>
</dbReference>
<dbReference type="AlphaFoldDB" id="G2QJA6"/>
<dbReference type="GeneID" id="11506780"/>
<evidence type="ECO:0000313" key="1">
    <source>
        <dbReference type="EMBL" id="AEO59663.1"/>
    </source>
</evidence>
<proteinExistence type="predicted"/>
<evidence type="ECO:0008006" key="3">
    <source>
        <dbReference type="Google" id="ProtNLM"/>
    </source>
</evidence>
<dbReference type="InParanoid" id="G2QJA6"/>
<dbReference type="RefSeq" id="XP_003664908.1">
    <property type="nucleotide sequence ID" value="XM_003664860.1"/>
</dbReference>
<dbReference type="HOGENOM" id="CLU_2672847_0_0_1"/>
<gene>
    <name evidence="1" type="ORF">MYCTH_2308122</name>
</gene>